<sequence>MMAWSSKELFVLIGAMLIVSPLSLFSYYGNLLPYLDSYYKARWDQISIPVDTLWPASVFRCTFTLSMIFTSPLELRFGIRRCVVAGLILLWASILSCYIAVTEPLALVVIFGGTHGTAVGLLYSTTLKLLLQSLPQKAGLASGFMASGPVLGALVNMGVAFAVINPSNEKPDLFVDNKVFFTDSAIVERVPNYFLVMGAIVAGSTLMGTILAFIGSASLVSPADSEPVGEHAPQNNQSNEKTGEVQDLRTETNGKQASKVFDAEISQPEAICEKMKIHGDVQEYNSISSLKNGDHSLNGRGEIKSSLEDRGGSTKLVVQAELSPWEALGTGKFWCIWLCYFCTSHTTFLHMNLYKQYGQLAISDDSMLVATGIVSMAGTILVRPCVGLLSDKIGIRKSTLVVSLLSCVFMSLMVIALRRSPWGYVVLVVIEFLSVSPQTMVFSLLTAFELGKIHCASNIGLVTSGNFIIMFLEPFLASTMVSKVGWDWLFLTGSLTAAVSMMVIMAVDFVWRN</sequence>
<feature type="transmembrane region" description="Helical" evidence="7">
    <location>
        <begin position="366"/>
        <end position="386"/>
    </location>
</feature>
<dbReference type="Pfam" id="PF07690">
    <property type="entry name" value="MFS_1"/>
    <property type="match status" value="1"/>
</dbReference>
<evidence type="ECO:0000256" key="1">
    <source>
        <dbReference type="ARBA" id="ARBA00004141"/>
    </source>
</evidence>
<feature type="compositionally biased region" description="Basic and acidic residues" evidence="6">
    <location>
        <begin position="241"/>
        <end position="252"/>
    </location>
</feature>
<keyword evidence="2" id="KW-0813">Transport</keyword>
<evidence type="ECO:0000256" key="3">
    <source>
        <dbReference type="ARBA" id="ARBA00022692"/>
    </source>
</evidence>
<feature type="transmembrane region" description="Helical" evidence="7">
    <location>
        <begin position="423"/>
        <end position="448"/>
    </location>
</feature>
<evidence type="ECO:0008006" key="10">
    <source>
        <dbReference type="Google" id="ProtNLM"/>
    </source>
</evidence>
<name>A0AAE1AZ04_9GAST</name>
<feature type="transmembrane region" description="Helical" evidence="7">
    <location>
        <begin position="107"/>
        <end position="131"/>
    </location>
</feature>
<dbReference type="GO" id="GO:0016020">
    <property type="term" value="C:membrane"/>
    <property type="evidence" value="ECO:0007669"/>
    <property type="project" value="UniProtKB-SubCell"/>
</dbReference>
<evidence type="ECO:0000256" key="2">
    <source>
        <dbReference type="ARBA" id="ARBA00022448"/>
    </source>
</evidence>
<evidence type="ECO:0000256" key="4">
    <source>
        <dbReference type="ARBA" id="ARBA00022989"/>
    </source>
</evidence>
<feature type="region of interest" description="Disordered" evidence="6">
    <location>
        <begin position="224"/>
        <end position="253"/>
    </location>
</feature>
<dbReference type="Proteomes" id="UP001283361">
    <property type="component" value="Unassembled WGS sequence"/>
</dbReference>
<evidence type="ECO:0000313" key="8">
    <source>
        <dbReference type="EMBL" id="KAK3796688.1"/>
    </source>
</evidence>
<proteinExistence type="predicted"/>
<dbReference type="Gene3D" id="1.20.1250.20">
    <property type="entry name" value="MFS general substrate transporter like domains"/>
    <property type="match status" value="2"/>
</dbReference>
<organism evidence="8 9">
    <name type="scientific">Elysia crispata</name>
    <name type="common">lettuce slug</name>
    <dbReference type="NCBI Taxonomy" id="231223"/>
    <lineage>
        <taxon>Eukaryota</taxon>
        <taxon>Metazoa</taxon>
        <taxon>Spiralia</taxon>
        <taxon>Lophotrochozoa</taxon>
        <taxon>Mollusca</taxon>
        <taxon>Gastropoda</taxon>
        <taxon>Heterobranchia</taxon>
        <taxon>Euthyneura</taxon>
        <taxon>Panpulmonata</taxon>
        <taxon>Sacoglossa</taxon>
        <taxon>Placobranchoidea</taxon>
        <taxon>Plakobranchidae</taxon>
        <taxon>Elysia</taxon>
    </lineage>
</organism>
<feature type="transmembrane region" description="Helical" evidence="7">
    <location>
        <begin position="398"/>
        <end position="417"/>
    </location>
</feature>
<feature type="transmembrane region" description="Helical" evidence="7">
    <location>
        <begin position="333"/>
        <end position="354"/>
    </location>
</feature>
<evidence type="ECO:0000256" key="7">
    <source>
        <dbReference type="SAM" id="Phobius"/>
    </source>
</evidence>
<evidence type="ECO:0000313" key="9">
    <source>
        <dbReference type="Proteomes" id="UP001283361"/>
    </source>
</evidence>
<keyword evidence="5 7" id="KW-0472">Membrane</keyword>
<dbReference type="SUPFAM" id="SSF103473">
    <property type="entry name" value="MFS general substrate transporter"/>
    <property type="match status" value="1"/>
</dbReference>
<dbReference type="PANTHER" id="PTHR43385">
    <property type="entry name" value="RIBOFLAVIN TRANSPORTER RIBJ"/>
    <property type="match status" value="1"/>
</dbReference>
<dbReference type="PANTHER" id="PTHR43385:SF1">
    <property type="entry name" value="RIBOFLAVIN TRANSPORTER RIBJ"/>
    <property type="match status" value="1"/>
</dbReference>
<dbReference type="InterPro" id="IPR011701">
    <property type="entry name" value="MFS"/>
</dbReference>
<dbReference type="EMBL" id="JAWDGP010000852">
    <property type="protein sequence ID" value="KAK3796688.1"/>
    <property type="molecule type" value="Genomic_DNA"/>
</dbReference>
<dbReference type="InterPro" id="IPR036259">
    <property type="entry name" value="MFS_trans_sf"/>
</dbReference>
<reference evidence="8" key="1">
    <citation type="journal article" date="2023" name="G3 (Bethesda)">
        <title>A reference genome for the long-term kleptoplast-retaining sea slug Elysia crispata morphotype clarki.</title>
        <authorList>
            <person name="Eastman K.E."/>
            <person name="Pendleton A.L."/>
            <person name="Shaikh M.A."/>
            <person name="Suttiyut T."/>
            <person name="Ogas R."/>
            <person name="Tomko P."/>
            <person name="Gavelis G."/>
            <person name="Widhalm J.R."/>
            <person name="Wisecaver J.H."/>
        </authorList>
    </citation>
    <scope>NUCLEOTIDE SEQUENCE</scope>
    <source>
        <strain evidence="8">ECLA1</strain>
    </source>
</reference>
<feature type="transmembrane region" description="Helical" evidence="7">
    <location>
        <begin position="143"/>
        <end position="164"/>
    </location>
</feature>
<gene>
    <name evidence="8" type="ORF">RRG08_018924</name>
</gene>
<protein>
    <recommendedName>
        <fullName evidence="10">Major facilitator superfamily (MFS) profile domain-containing protein</fullName>
    </recommendedName>
</protein>
<evidence type="ECO:0000256" key="5">
    <source>
        <dbReference type="ARBA" id="ARBA00023136"/>
    </source>
</evidence>
<dbReference type="InterPro" id="IPR052983">
    <property type="entry name" value="MFS_Riboflavin_Transporter"/>
</dbReference>
<feature type="transmembrane region" description="Helical" evidence="7">
    <location>
        <begin position="9"/>
        <end position="28"/>
    </location>
</feature>
<keyword evidence="4 7" id="KW-1133">Transmembrane helix</keyword>
<accession>A0AAE1AZ04</accession>
<dbReference type="AlphaFoldDB" id="A0AAE1AZ04"/>
<comment type="subcellular location">
    <subcellularLocation>
        <location evidence="1">Membrane</location>
        <topology evidence="1">Multi-pass membrane protein</topology>
    </subcellularLocation>
</comment>
<evidence type="ECO:0000256" key="6">
    <source>
        <dbReference type="SAM" id="MobiDB-lite"/>
    </source>
</evidence>
<keyword evidence="9" id="KW-1185">Reference proteome</keyword>
<feature type="transmembrane region" description="Helical" evidence="7">
    <location>
        <begin position="82"/>
        <end position="101"/>
    </location>
</feature>
<feature type="transmembrane region" description="Helical" evidence="7">
    <location>
        <begin position="455"/>
        <end position="476"/>
    </location>
</feature>
<feature type="transmembrane region" description="Helical" evidence="7">
    <location>
        <begin position="193"/>
        <end position="214"/>
    </location>
</feature>
<keyword evidence="3 7" id="KW-0812">Transmembrane</keyword>
<comment type="caution">
    <text evidence="8">The sequence shown here is derived from an EMBL/GenBank/DDBJ whole genome shotgun (WGS) entry which is preliminary data.</text>
</comment>
<dbReference type="GO" id="GO:0022857">
    <property type="term" value="F:transmembrane transporter activity"/>
    <property type="evidence" value="ECO:0007669"/>
    <property type="project" value="InterPro"/>
</dbReference>
<feature type="transmembrane region" description="Helical" evidence="7">
    <location>
        <begin position="488"/>
        <end position="511"/>
    </location>
</feature>